<keyword evidence="3" id="KW-0732">Signal</keyword>
<evidence type="ECO:0000313" key="5">
    <source>
        <dbReference type="Proteomes" id="UP000820818"/>
    </source>
</evidence>
<dbReference type="AlphaFoldDB" id="A0AAD5KPV5"/>
<dbReference type="PANTHER" id="PTHR10380:SF234">
    <property type="entry name" value="CUTICULAR PROTEIN 97EA, ISOFORM A"/>
    <property type="match status" value="1"/>
</dbReference>
<accession>A0AAD5KPV5</accession>
<comment type="caution">
    <text evidence="4">The sequence shown here is derived from an EMBL/GenBank/DDBJ whole genome shotgun (WGS) entry which is preliminary data.</text>
</comment>
<dbReference type="InterPro" id="IPR000618">
    <property type="entry name" value="Insect_cuticle"/>
</dbReference>
<organism evidence="4 5">
    <name type="scientific">Daphnia sinensis</name>
    <dbReference type="NCBI Taxonomy" id="1820382"/>
    <lineage>
        <taxon>Eukaryota</taxon>
        <taxon>Metazoa</taxon>
        <taxon>Ecdysozoa</taxon>
        <taxon>Arthropoda</taxon>
        <taxon>Crustacea</taxon>
        <taxon>Branchiopoda</taxon>
        <taxon>Diplostraca</taxon>
        <taxon>Cladocera</taxon>
        <taxon>Anomopoda</taxon>
        <taxon>Daphniidae</taxon>
        <taxon>Daphnia</taxon>
        <taxon>Daphnia similis group</taxon>
    </lineage>
</organism>
<keyword evidence="5" id="KW-1185">Reference proteome</keyword>
<name>A0AAD5KPV5_9CRUS</name>
<dbReference type="EMBL" id="WJBH02000006">
    <property type="protein sequence ID" value="KAI9557622.1"/>
    <property type="molecule type" value="Genomic_DNA"/>
</dbReference>
<evidence type="ECO:0000256" key="1">
    <source>
        <dbReference type="PROSITE-ProRule" id="PRU00497"/>
    </source>
</evidence>
<dbReference type="Pfam" id="PF00379">
    <property type="entry name" value="Chitin_bind_4"/>
    <property type="match status" value="1"/>
</dbReference>
<protein>
    <submittedName>
        <fullName evidence="4">Uncharacterized protein</fullName>
    </submittedName>
</protein>
<feature type="compositionally biased region" description="Low complexity" evidence="2">
    <location>
        <begin position="197"/>
        <end position="212"/>
    </location>
</feature>
<evidence type="ECO:0000313" key="4">
    <source>
        <dbReference type="EMBL" id="KAI9557622.1"/>
    </source>
</evidence>
<proteinExistence type="predicted"/>
<evidence type="ECO:0000256" key="3">
    <source>
        <dbReference type="SAM" id="SignalP"/>
    </source>
</evidence>
<sequence>MNTVLLVIGLTYALAAPAPEPYVVSWSPAIQFSRTNTEILGQISQHNDDGSYTFGYESADGSFRVENRDIDGFVTGKYGYIDPNGEVQEFEYVAGSTNGQSLGYQVRGTSLPEANRAKVFPTMYPSVSSVDQRNRDYAYMSVDDDRDGFPDSIFDGSLGVRDKGQPNIVRVTTAPVQTPLENPSPILRVVKPGKVSSQQPSVVRISSSSQTSFTNPSDAVQRPSVVRLTSSDQSSYKETSNNVRLVNPATLSNQQQVVRLTSPKKTAIVQPTRVSGGNYQVIKQNRQRQPKVVTAVARDPYYSNYGTQRFVSRPSVLSSARINPLLSGQATTVRDNFGRWIVRGNNKFVPSIQTVIIDDDDLDDLNDFDDLDDIFDDDDTFLIGSSSLVG</sequence>
<reference evidence="4 5" key="1">
    <citation type="submission" date="2022-05" db="EMBL/GenBank/DDBJ databases">
        <title>A multi-omics perspective on studying reproductive biology in Daphnia sinensis.</title>
        <authorList>
            <person name="Jia J."/>
        </authorList>
    </citation>
    <scope>NUCLEOTIDE SEQUENCE [LARGE SCALE GENOMIC DNA]</scope>
    <source>
        <strain evidence="4 5">WSL</strain>
    </source>
</reference>
<feature type="signal peptide" evidence="3">
    <location>
        <begin position="1"/>
        <end position="15"/>
    </location>
</feature>
<dbReference type="Proteomes" id="UP000820818">
    <property type="component" value="Linkage Group LG6"/>
</dbReference>
<dbReference type="PANTHER" id="PTHR10380">
    <property type="entry name" value="CUTICLE PROTEIN"/>
    <property type="match status" value="1"/>
</dbReference>
<gene>
    <name evidence="4" type="ORF">GHT06_017450</name>
</gene>
<dbReference type="PROSITE" id="PS51155">
    <property type="entry name" value="CHIT_BIND_RR_2"/>
    <property type="match status" value="1"/>
</dbReference>
<evidence type="ECO:0000256" key="2">
    <source>
        <dbReference type="SAM" id="MobiDB-lite"/>
    </source>
</evidence>
<keyword evidence="1" id="KW-0193">Cuticle</keyword>
<dbReference type="GO" id="GO:0062129">
    <property type="term" value="C:chitin-based extracellular matrix"/>
    <property type="evidence" value="ECO:0007669"/>
    <property type="project" value="TreeGrafter"/>
</dbReference>
<feature type="chain" id="PRO_5042259464" evidence="3">
    <location>
        <begin position="16"/>
        <end position="390"/>
    </location>
</feature>
<feature type="region of interest" description="Disordered" evidence="2">
    <location>
        <begin position="197"/>
        <end position="224"/>
    </location>
</feature>
<dbReference type="InterPro" id="IPR050468">
    <property type="entry name" value="Cuticle_Struct_Prot"/>
</dbReference>
<dbReference type="GO" id="GO:0008010">
    <property type="term" value="F:structural constituent of chitin-based larval cuticle"/>
    <property type="evidence" value="ECO:0007669"/>
    <property type="project" value="TreeGrafter"/>
</dbReference>